<feature type="region of interest" description="Disordered" evidence="1">
    <location>
        <begin position="213"/>
        <end position="289"/>
    </location>
</feature>
<evidence type="ECO:0000313" key="3">
    <source>
        <dbReference type="Proteomes" id="UP001172721"/>
    </source>
</evidence>
<reference evidence="2" key="1">
    <citation type="submission" date="2023-07" db="EMBL/GenBank/DDBJ databases">
        <title>Fictibacillus sp. isolated from freshwater pond.</title>
        <authorList>
            <person name="Kirdat K."/>
            <person name="Bhat A."/>
            <person name="Mourya A."/>
            <person name="Yadav A."/>
        </authorList>
    </citation>
    <scope>NUCLEOTIDE SEQUENCE</scope>
    <source>
        <strain evidence="2">NE201</strain>
    </source>
</reference>
<sequence length="289" mass="32431">MNLTFKQKKIGQMDSNFFHHIQPLLSYWGLQWNKDDNQIEPGMRDQSFAITGIEPEVMDRVKSFLRHTGAVIENGPAASARIRISVSTAADQPVPIAVETTGAKLLYITPSLNKPGDVQHCIHQSIVCKRKADFYVFSFRYIETKQMAEWISYLLIQIGLSSQFSSLASISQSEYQTAVGNILKPINPVFASLQIVHTPSLVKEDPKEEITIPDLIQQPQPKPFSPVPSIKPVPAVRRRNPQSGPPINPFKPVHAPPSTINPFRTKQKKTSAIINPFQPKTHTSHRPKE</sequence>
<name>A0ABT8HS81_9BACL</name>
<comment type="caution">
    <text evidence="2">The sequence shown here is derived from an EMBL/GenBank/DDBJ whole genome shotgun (WGS) entry which is preliminary data.</text>
</comment>
<proteinExistence type="predicted"/>
<dbReference type="RefSeq" id="WP_301164631.1">
    <property type="nucleotide sequence ID" value="NZ_JAUHTR010000001.1"/>
</dbReference>
<dbReference type="EMBL" id="JAUHTR010000001">
    <property type="protein sequence ID" value="MDN4523613.1"/>
    <property type="molecule type" value="Genomic_DNA"/>
</dbReference>
<dbReference type="Proteomes" id="UP001172721">
    <property type="component" value="Unassembled WGS sequence"/>
</dbReference>
<feature type="compositionally biased region" description="Pro residues" evidence="1">
    <location>
        <begin position="220"/>
        <end position="231"/>
    </location>
</feature>
<feature type="compositionally biased region" description="Polar residues" evidence="1">
    <location>
        <begin position="258"/>
        <end position="281"/>
    </location>
</feature>
<accession>A0ABT8HS81</accession>
<protein>
    <submittedName>
        <fullName evidence="2">Uncharacterized protein</fullName>
    </submittedName>
</protein>
<keyword evidence="3" id="KW-1185">Reference proteome</keyword>
<evidence type="ECO:0000313" key="2">
    <source>
        <dbReference type="EMBL" id="MDN4523613.1"/>
    </source>
</evidence>
<organism evidence="2 3">
    <name type="scientific">Fictibacillus fluitans</name>
    <dbReference type="NCBI Taxonomy" id="3058422"/>
    <lineage>
        <taxon>Bacteria</taxon>
        <taxon>Bacillati</taxon>
        <taxon>Bacillota</taxon>
        <taxon>Bacilli</taxon>
        <taxon>Bacillales</taxon>
        <taxon>Fictibacillaceae</taxon>
        <taxon>Fictibacillus</taxon>
    </lineage>
</organism>
<gene>
    <name evidence="2" type="ORF">QYB97_03970</name>
</gene>
<evidence type="ECO:0000256" key="1">
    <source>
        <dbReference type="SAM" id="MobiDB-lite"/>
    </source>
</evidence>